<organism evidence="2 3">
    <name type="scientific">Orbilia oligospora</name>
    <name type="common">Nematode-trapping fungus</name>
    <name type="synonym">Arthrobotrys oligospora</name>
    <dbReference type="NCBI Taxonomy" id="2813651"/>
    <lineage>
        <taxon>Eukaryota</taxon>
        <taxon>Fungi</taxon>
        <taxon>Dikarya</taxon>
        <taxon>Ascomycota</taxon>
        <taxon>Pezizomycotina</taxon>
        <taxon>Orbiliomycetes</taxon>
        <taxon>Orbiliales</taxon>
        <taxon>Orbiliaceae</taxon>
        <taxon>Orbilia</taxon>
    </lineage>
</organism>
<evidence type="ECO:0000313" key="3">
    <source>
        <dbReference type="Proteomes" id="UP000297595"/>
    </source>
</evidence>
<protein>
    <submittedName>
        <fullName evidence="2">Uncharacterized protein</fullName>
    </submittedName>
</protein>
<dbReference type="Proteomes" id="UP000297595">
    <property type="component" value="Unassembled WGS sequence"/>
</dbReference>
<feature type="region of interest" description="Disordered" evidence="1">
    <location>
        <begin position="1"/>
        <end position="27"/>
    </location>
</feature>
<reference evidence="2 3" key="1">
    <citation type="submission" date="2019-03" db="EMBL/GenBank/DDBJ databases">
        <title>Nematode-trapping fungi genome.</title>
        <authorList>
            <person name="Vidal-Diez De Ulzurrun G."/>
        </authorList>
    </citation>
    <scope>NUCLEOTIDE SEQUENCE [LARGE SCALE GENOMIC DNA]</scope>
    <source>
        <strain evidence="2 3">TWF154</strain>
    </source>
</reference>
<gene>
    <name evidence="2" type="ORF">EYR41_002463</name>
</gene>
<comment type="caution">
    <text evidence="2">The sequence shown here is derived from an EMBL/GenBank/DDBJ whole genome shotgun (WGS) entry which is preliminary data.</text>
</comment>
<evidence type="ECO:0000313" key="2">
    <source>
        <dbReference type="EMBL" id="TGJ62486.1"/>
    </source>
</evidence>
<dbReference type="EMBL" id="SOZJ01000010">
    <property type="protein sequence ID" value="TGJ62486.1"/>
    <property type="molecule type" value="Genomic_DNA"/>
</dbReference>
<feature type="compositionally biased region" description="Basic and acidic residues" evidence="1">
    <location>
        <begin position="12"/>
        <end position="25"/>
    </location>
</feature>
<dbReference type="AlphaFoldDB" id="A0A8H2DLX4"/>
<sequence length="70" mass="7976">MPCRQEQQLAMDRVREKGRGGEVHGKGKRHIPVLIDSDYMAGSWSAKIRIVSKARNGKNRVESRIKSMLK</sequence>
<accession>A0A8H2DLX4</accession>
<evidence type="ECO:0000256" key="1">
    <source>
        <dbReference type="SAM" id="MobiDB-lite"/>
    </source>
</evidence>
<proteinExistence type="predicted"/>
<name>A0A8H2DLX4_ORBOL</name>